<name>A0A381WLM0_9ZZZZ</name>
<gene>
    <name evidence="2" type="ORF">METZ01_LOCUS106250</name>
</gene>
<accession>A0A381WLM0</accession>
<dbReference type="EMBL" id="UINC01012199">
    <property type="protein sequence ID" value="SVA53396.1"/>
    <property type="molecule type" value="Genomic_DNA"/>
</dbReference>
<evidence type="ECO:0008006" key="3">
    <source>
        <dbReference type="Google" id="ProtNLM"/>
    </source>
</evidence>
<evidence type="ECO:0000256" key="1">
    <source>
        <dbReference type="SAM" id="Phobius"/>
    </source>
</evidence>
<keyword evidence="1" id="KW-0812">Transmembrane</keyword>
<reference evidence="2" key="1">
    <citation type="submission" date="2018-05" db="EMBL/GenBank/DDBJ databases">
        <authorList>
            <person name="Lanie J.A."/>
            <person name="Ng W.-L."/>
            <person name="Kazmierczak K.M."/>
            <person name="Andrzejewski T.M."/>
            <person name="Davidsen T.M."/>
            <person name="Wayne K.J."/>
            <person name="Tettelin H."/>
            <person name="Glass J.I."/>
            <person name="Rusch D."/>
            <person name="Podicherti R."/>
            <person name="Tsui H.-C.T."/>
            <person name="Winkler M.E."/>
        </authorList>
    </citation>
    <scope>NUCLEOTIDE SEQUENCE</scope>
</reference>
<feature type="transmembrane region" description="Helical" evidence="1">
    <location>
        <begin position="45"/>
        <end position="74"/>
    </location>
</feature>
<sequence length="81" mass="9368">MSKLGLHFFSPSDGPVYRRTRIIFLIIYTVAVSAVLFPWPKVWGIYPMVLGLPFFMFWMVLAIVAIFLGLALLYRSEPEEK</sequence>
<keyword evidence="1" id="KW-1133">Transmembrane helix</keyword>
<evidence type="ECO:0000313" key="2">
    <source>
        <dbReference type="EMBL" id="SVA53396.1"/>
    </source>
</evidence>
<feature type="transmembrane region" description="Helical" evidence="1">
    <location>
        <begin position="21"/>
        <end position="39"/>
    </location>
</feature>
<organism evidence="2">
    <name type="scientific">marine metagenome</name>
    <dbReference type="NCBI Taxonomy" id="408172"/>
    <lineage>
        <taxon>unclassified sequences</taxon>
        <taxon>metagenomes</taxon>
        <taxon>ecological metagenomes</taxon>
    </lineage>
</organism>
<dbReference type="AlphaFoldDB" id="A0A381WLM0"/>
<keyword evidence="1" id="KW-0472">Membrane</keyword>
<protein>
    <recommendedName>
        <fullName evidence="3">DUF3311 domain-containing protein</fullName>
    </recommendedName>
</protein>
<proteinExistence type="predicted"/>